<keyword evidence="2" id="KW-1185">Reference proteome</keyword>
<evidence type="ECO:0000313" key="1">
    <source>
        <dbReference type="EMBL" id="MFC6998060.1"/>
    </source>
</evidence>
<comment type="caution">
    <text evidence="1">The sequence shown here is derived from an EMBL/GenBank/DDBJ whole genome shotgun (WGS) entry which is preliminary data.</text>
</comment>
<organism evidence="1 2">
    <name type="scientific">Rufibacter roseus</name>
    <dbReference type="NCBI Taxonomy" id="1567108"/>
    <lineage>
        <taxon>Bacteria</taxon>
        <taxon>Pseudomonadati</taxon>
        <taxon>Bacteroidota</taxon>
        <taxon>Cytophagia</taxon>
        <taxon>Cytophagales</taxon>
        <taxon>Hymenobacteraceae</taxon>
        <taxon>Rufibacter</taxon>
    </lineage>
</organism>
<protein>
    <submittedName>
        <fullName evidence="1">Uncharacterized protein</fullName>
    </submittedName>
</protein>
<name>A0ABW2DK87_9BACT</name>
<proteinExistence type="predicted"/>
<gene>
    <name evidence="1" type="ORF">ACFQHR_10520</name>
</gene>
<dbReference type="EMBL" id="JBHSYQ010000004">
    <property type="protein sequence ID" value="MFC6998060.1"/>
    <property type="molecule type" value="Genomic_DNA"/>
</dbReference>
<evidence type="ECO:0000313" key="2">
    <source>
        <dbReference type="Proteomes" id="UP001596405"/>
    </source>
</evidence>
<dbReference type="Proteomes" id="UP001596405">
    <property type="component" value="Unassembled WGS sequence"/>
</dbReference>
<reference evidence="2" key="1">
    <citation type="journal article" date="2019" name="Int. J. Syst. Evol. Microbiol.">
        <title>The Global Catalogue of Microorganisms (GCM) 10K type strain sequencing project: providing services to taxonomists for standard genome sequencing and annotation.</title>
        <authorList>
            <consortium name="The Broad Institute Genomics Platform"/>
            <consortium name="The Broad Institute Genome Sequencing Center for Infectious Disease"/>
            <person name="Wu L."/>
            <person name="Ma J."/>
        </authorList>
    </citation>
    <scope>NUCLEOTIDE SEQUENCE [LARGE SCALE GENOMIC DNA]</scope>
    <source>
        <strain evidence="2">CGMCC 4.7393</strain>
    </source>
</reference>
<dbReference type="RefSeq" id="WP_066621698.1">
    <property type="nucleotide sequence ID" value="NZ_JBHSYQ010000004.1"/>
</dbReference>
<accession>A0ABW2DK87</accession>
<sequence>MIEARELRNSSRVVYKDVLFQVAGLNFLDDEVNLIGANSPVYLDVDVKDLDPIPLTVDWLLRAGFEKTEDGFQLPNRKNVYRKHIQGYWSVYWDTNLDKRLAKLTYVHQLQNYIFATTGEELQFKD</sequence>